<evidence type="ECO:0000313" key="1">
    <source>
        <dbReference type="EMBL" id="KAF2879262.1"/>
    </source>
</evidence>
<dbReference type="AlphaFoldDB" id="A0A8K0C7K4"/>
<reference evidence="1" key="1">
    <citation type="submission" date="2019-08" db="EMBL/GenBank/DDBJ databases">
        <title>The genome of the North American firefly Photinus pyralis.</title>
        <authorList>
            <consortium name="Photinus pyralis genome working group"/>
            <person name="Fallon T.R."/>
            <person name="Sander Lower S.E."/>
            <person name="Weng J.-K."/>
        </authorList>
    </citation>
    <scope>NUCLEOTIDE SEQUENCE</scope>
    <source>
        <strain evidence="1">TRF0915ILg1</strain>
        <tissue evidence="1">Whole body</tissue>
    </source>
</reference>
<name>A0A8K0C7K4_IGNLU</name>
<dbReference type="Proteomes" id="UP000801492">
    <property type="component" value="Unassembled WGS sequence"/>
</dbReference>
<protein>
    <recommendedName>
        <fullName evidence="3">HTH psq-type domain-containing protein</fullName>
    </recommendedName>
</protein>
<comment type="caution">
    <text evidence="1">The sequence shown here is derived from an EMBL/GenBank/DDBJ whole genome shotgun (WGS) entry which is preliminary data.</text>
</comment>
<organism evidence="1 2">
    <name type="scientific">Ignelater luminosus</name>
    <name type="common">Cucubano</name>
    <name type="synonym">Pyrophorus luminosus</name>
    <dbReference type="NCBI Taxonomy" id="2038154"/>
    <lineage>
        <taxon>Eukaryota</taxon>
        <taxon>Metazoa</taxon>
        <taxon>Ecdysozoa</taxon>
        <taxon>Arthropoda</taxon>
        <taxon>Hexapoda</taxon>
        <taxon>Insecta</taxon>
        <taxon>Pterygota</taxon>
        <taxon>Neoptera</taxon>
        <taxon>Endopterygota</taxon>
        <taxon>Coleoptera</taxon>
        <taxon>Polyphaga</taxon>
        <taxon>Elateriformia</taxon>
        <taxon>Elateroidea</taxon>
        <taxon>Elateridae</taxon>
        <taxon>Agrypninae</taxon>
        <taxon>Pyrophorini</taxon>
        <taxon>Ignelater</taxon>
    </lineage>
</organism>
<sequence>MRSQKAAKTFNIPRTTLQTLSKELTLTPAVAARKKLKRKTLGEELDTELVNHLLIMKQKFYGYIRSDLLLMAYQLAVYNGIQTRVDLFLNRHKELLSLRKPCETSFARALSFNKENVTNFFGLLKEA</sequence>
<proteinExistence type="predicted"/>
<evidence type="ECO:0008006" key="3">
    <source>
        <dbReference type="Google" id="ProtNLM"/>
    </source>
</evidence>
<accession>A0A8K0C7K4</accession>
<dbReference type="EMBL" id="VTPC01091198">
    <property type="protein sequence ID" value="KAF2879262.1"/>
    <property type="molecule type" value="Genomic_DNA"/>
</dbReference>
<evidence type="ECO:0000313" key="2">
    <source>
        <dbReference type="Proteomes" id="UP000801492"/>
    </source>
</evidence>
<gene>
    <name evidence="1" type="ORF">ILUMI_26908</name>
</gene>
<dbReference type="OrthoDB" id="8191755at2759"/>
<keyword evidence="2" id="KW-1185">Reference proteome</keyword>